<dbReference type="InterPro" id="IPR000182">
    <property type="entry name" value="GNAT_dom"/>
</dbReference>
<name>A0A1H7ZHV2_OLID1</name>
<reference evidence="5" key="1">
    <citation type="submission" date="2016-10" db="EMBL/GenBank/DDBJ databases">
        <authorList>
            <person name="Varghese N."/>
            <person name="Submissions S."/>
        </authorList>
    </citation>
    <scope>NUCLEOTIDE SEQUENCE [LARGE SCALE GENOMIC DNA]</scope>
    <source>
        <strain evidence="5">DSM 18733</strain>
    </source>
</reference>
<evidence type="ECO:0000313" key="4">
    <source>
        <dbReference type="EMBL" id="SEM57821.1"/>
    </source>
</evidence>
<dbReference type="Gene3D" id="3.40.630.30">
    <property type="match status" value="1"/>
</dbReference>
<proteinExistence type="predicted"/>
<accession>A0A1H7ZHV2</accession>
<organism evidence="4 5">
    <name type="scientific">Olivibacter domesticus</name>
    <name type="common">Pseudosphingobacterium domesticum</name>
    <dbReference type="NCBI Taxonomy" id="407022"/>
    <lineage>
        <taxon>Bacteria</taxon>
        <taxon>Pseudomonadati</taxon>
        <taxon>Bacteroidota</taxon>
        <taxon>Sphingobacteriia</taxon>
        <taxon>Sphingobacteriales</taxon>
        <taxon>Sphingobacteriaceae</taxon>
        <taxon>Olivibacter</taxon>
    </lineage>
</organism>
<dbReference type="AlphaFoldDB" id="A0A1H7ZHV2"/>
<dbReference type="EMBL" id="FOAF01000017">
    <property type="protein sequence ID" value="SEM57821.1"/>
    <property type="molecule type" value="Genomic_DNA"/>
</dbReference>
<dbReference type="PANTHER" id="PTHR43420">
    <property type="entry name" value="ACETYLTRANSFERASE"/>
    <property type="match status" value="1"/>
</dbReference>
<protein>
    <submittedName>
        <fullName evidence="4">Acetyltransferase (GNAT) domain-containing protein</fullName>
    </submittedName>
</protein>
<feature type="domain" description="N-acetyltransferase" evidence="3">
    <location>
        <begin position="1"/>
        <end position="146"/>
    </location>
</feature>
<keyword evidence="2" id="KW-0012">Acyltransferase</keyword>
<dbReference type="GO" id="GO:0016747">
    <property type="term" value="F:acyltransferase activity, transferring groups other than amino-acyl groups"/>
    <property type="evidence" value="ECO:0007669"/>
    <property type="project" value="InterPro"/>
</dbReference>
<evidence type="ECO:0000256" key="1">
    <source>
        <dbReference type="ARBA" id="ARBA00022679"/>
    </source>
</evidence>
<dbReference type="PANTHER" id="PTHR43420:SF12">
    <property type="entry name" value="N-ACETYLTRANSFERASE DOMAIN-CONTAINING PROTEIN"/>
    <property type="match status" value="1"/>
</dbReference>
<dbReference type="SUPFAM" id="SSF55729">
    <property type="entry name" value="Acyl-CoA N-acyltransferases (Nat)"/>
    <property type="match status" value="1"/>
</dbReference>
<evidence type="ECO:0000256" key="2">
    <source>
        <dbReference type="ARBA" id="ARBA00023315"/>
    </source>
</evidence>
<dbReference type="InterPro" id="IPR016181">
    <property type="entry name" value="Acyl_CoA_acyltransferase"/>
</dbReference>
<keyword evidence="1 4" id="KW-0808">Transferase</keyword>
<evidence type="ECO:0000259" key="3">
    <source>
        <dbReference type="PROSITE" id="PS51186"/>
    </source>
</evidence>
<sequence>MIVKFIPPEEVLPLRSQVLRDGKSYEYCVFDEDARPDTFHLGLIDEEDDVPKCVLTAFPQARDGFAGIGYQLRGMATHSDFQGKGLGNQLVNFLIVYLRGQGASYVWCNAREAAFRFYQNLGFEFISENFEVPGIGTHRVMYLQIN</sequence>
<dbReference type="InterPro" id="IPR050680">
    <property type="entry name" value="YpeA/RimI_acetyltransf"/>
</dbReference>
<dbReference type="Pfam" id="PF00583">
    <property type="entry name" value="Acetyltransf_1"/>
    <property type="match status" value="1"/>
</dbReference>
<keyword evidence="5" id="KW-1185">Reference proteome</keyword>
<evidence type="ECO:0000313" key="5">
    <source>
        <dbReference type="Proteomes" id="UP000199421"/>
    </source>
</evidence>
<dbReference type="PROSITE" id="PS51186">
    <property type="entry name" value="GNAT"/>
    <property type="match status" value="1"/>
</dbReference>
<gene>
    <name evidence="4" type="ORF">SAMN05661044_05538</name>
</gene>
<dbReference type="RefSeq" id="WP_238383908.1">
    <property type="nucleotide sequence ID" value="NZ_FOAF01000017.1"/>
</dbReference>
<dbReference type="Proteomes" id="UP000199421">
    <property type="component" value="Unassembled WGS sequence"/>
</dbReference>
<dbReference type="CDD" id="cd04301">
    <property type="entry name" value="NAT_SF"/>
    <property type="match status" value="1"/>
</dbReference>
<dbReference type="STRING" id="407022.SAMN05661044_05538"/>